<keyword evidence="4" id="KW-1185">Reference proteome</keyword>
<feature type="domain" description="DUF2147" evidence="2">
    <location>
        <begin position="24"/>
        <end position="125"/>
    </location>
</feature>
<dbReference type="InterPro" id="IPR019223">
    <property type="entry name" value="DUF2147"/>
</dbReference>
<dbReference type="Pfam" id="PF09917">
    <property type="entry name" value="DUF2147"/>
    <property type="match status" value="1"/>
</dbReference>
<evidence type="ECO:0000313" key="4">
    <source>
        <dbReference type="Proteomes" id="UP000199582"/>
    </source>
</evidence>
<dbReference type="Proteomes" id="UP000199582">
    <property type="component" value="Unassembled WGS sequence"/>
</dbReference>
<keyword evidence="1" id="KW-0732">Signal</keyword>
<proteinExistence type="predicted"/>
<evidence type="ECO:0000256" key="1">
    <source>
        <dbReference type="SAM" id="SignalP"/>
    </source>
</evidence>
<protein>
    <submittedName>
        <fullName evidence="3">Uncharacterized conserved protein, DUF2147 family</fullName>
    </submittedName>
</protein>
<feature type="chain" id="PRO_5009299616" evidence="1">
    <location>
        <begin position="20"/>
        <end position="127"/>
    </location>
</feature>
<reference evidence="3 4" key="1">
    <citation type="submission" date="2016-10" db="EMBL/GenBank/DDBJ databases">
        <authorList>
            <person name="de Groot N.N."/>
        </authorList>
    </citation>
    <scope>NUCLEOTIDE SEQUENCE [LARGE SCALE GENOMIC DNA]</scope>
    <source>
        <strain evidence="3 4">DSM 100674</strain>
    </source>
</reference>
<dbReference type="Gene3D" id="2.40.128.520">
    <property type="match status" value="1"/>
</dbReference>
<evidence type="ECO:0000313" key="3">
    <source>
        <dbReference type="EMBL" id="SEK39802.1"/>
    </source>
</evidence>
<organism evidence="3 4">
    <name type="scientific">Roseovarius azorensis</name>
    <dbReference type="NCBI Taxonomy" id="1287727"/>
    <lineage>
        <taxon>Bacteria</taxon>
        <taxon>Pseudomonadati</taxon>
        <taxon>Pseudomonadota</taxon>
        <taxon>Alphaproteobacteria</taxon>
        <taxon>Rhodobacterales</taxon>
        <taxon>Roseobacteraceae</taxon>
        <taxon>Roseovarius</taxon>
    </lineage>
</organism>
<feature type="signal peptide" evidence="1">
    <location>
        <begin position="1"/>
        <end position="19"/>
    </location>
</feature>
<evidence type="ECO:0000259" key="2">
    <source>
        <dbReference type="Pfam" id="PF09917"/>
    </source>
</evidence>
<dbReference type="RefSeq" id="WP_093031051.1">
    <property type="nucleotide sequence ID" value="NZ_FOAG01000001.1"/>
</dbReference>
<dbReference type="AlphaFoldDB" id="A0A1H7GS26"/>
<sequence length="127" mass="13755">MRWIILAAMMSGAGSAASADPALGVWQTGPDRKGQIAHVEVTRCAEALCGRIIRAYSAEGHEITTPNVGKRVFWDMTPAGTDRYSGRAWVPAHDREYAATMLLEGNRLKVSGCVGPICQSQVWARPN</sequence>
<dbReference type="PANTHER" id="PTHR36919:SF2">
    <property type="entry name" value="BLL6627 PROTEIN"/>
    <property type="match status" value="1"/>
</dbReference>
<dbReference type="OrthoDB" id="9811671at2"/>
<dbReference type="EMBL" id="FOAG01000001">
    <property type="protein sequence ID" value="SEK39802.1"/>
    <property type="molecule type" value="Genomic_DNA"/>
</dbReference>
<dbReference type="STRING" id="1287727.SAMN05443999_101350"/>
<name>A0A1H7GS26_9RHOB</name>
<gene>
    <name evidence="3" type="ORF">SAMN05443999_101350</name>
</gene>
<dbReference type="PANTHER" id="PTHR36919">
    <property type="entry name" value="BLR1215 PROTEIN"/>
    <property type="match status" value="1"/>
</dbReference>
<accession>A0A1H7GS26</accession>